<dbReference type="RefSeq" id="XP_013286093.1">
    <property type="nucleotide sequence ID" value="XM_013430639.1"/>
</dbReference>
<feature type="region of interest" description="Disordered" evidence="1">
    <location>
        <begin position="1"/>
        <end position="21"/>
    </location>
</feature>
<dbReference type="HOGENOM" id="CLU_1175455_0_0_1"/>
<evidence type="ECO:0000313" key="3">
    <source>
        <dbReference type="Proteomes" id="UP000053029"/>
    </source>
</evidence>
<gene>
    <name evidence="2" type="ORF">Z517_05312</name>
</gene>
<dbReference type="VEuPathDB" id="FungiDB:Z517_05312"/>
<feature type="compositionally biased region" description="Basic and acidic residues" evidence="1">
    <location>
        <begin position="172"/>
        <end position="190"/>
    </location>
</feature>
<accession>A0A0D2GUJ5</accession>
<dbReference type="Proteomes" id="UP000053029">
    <property type="component" value="Unassembled WGS sequence"/>
</dbReference>
<dbReference type="GeneID" id="25304802"/>
<keyword evidence="3" id="KW-1185">Reference proteome</keyword>
<sequence length="236" mass="26110">MSNRTRRYRGPALSSVAETESVHSTAASAVSPLTKCLSTPEQVGIMDISFMADKSHRTFSSAPSSTASTEAPTLPSFSVLLESLKKARVVEGEGQRRLHQTVQVDGVCASRNPWSSDEDTKPRRLVQIYYSRTVTSEEGPGRNAKFRRYRVDQQAYRREKKAARRLKALWRGKADEGTPGRSSARQDGRARPSTRLVWKPGAEVEEAIRRDYNAAGITHVDGKENAFLKFGGPTSP</sequence>
<name>A0A0D2GUJ5_9EURO</name>
<evidence type="ECO:0000256" key="1">
    <source>
        <dbReference type="SAM" id="MobiDB-lite"/>
    </source>
</evidence>
<proteinExistence type="predicted"/>
<dbReference type="EMBL" id="KN846971">
    <property type="protein sequence ID" value="KIW82285.1"/>
    <property type="molecule type" value="Genomic_DNA"/>
</dbReference>
<protein>
    <submittedName>
        <fullName evidence="2">Uncharacterized protein</fullName>
    </submittedName>
</protein>
<evidence type="ECO:0000313" key="2">
    <source>
        <dbReference type="EMBL" id="KIW82285.1"/>
    </source>
</evidence>
<dbReference type="AlphaFoldDB" id="A0A0D2GUJ5"/>
<reference evidence="2 3" key="1">
    <citation type="submission" date="2015-01" db="EMBL/GenBank/DDBJ databases">
        <title>The Genome Sequence of Fonsecaea pedrosoi CBS 271.37.</title>
        <authorList>
            <consortium name="The Broad Institute Genomics Platform"/>
            <person name="Cuomo C."/>
            <person name="de Hoog S."/>
            <person name="Gorbushina A."/>
            <person name="Stielow B."/>
            <person name="Teixiera M."/>
            <person name="Abouelleil A."/>
            <person name="Chapman S.B."/>
            <person name="Priest M."/>
            <person name="Young S.K."/>
            <person name="Wortman J."/>
            <person name="Nusbaum C."/>
            <person name="Birren B."/>
        </authorList>
    </citation>
    <scope>NUCLEOTIDE SEQUENCE [LARGE SCALE GENOMIC DNA]</scope>
    <source>
        <strain evidence="2 3">CBS 271.37</strain>
    </source>
</reference>
<feature type="region of interest" description="Disordered" evidence="1">
    <location>
        <begin position="169"/>
        <end position="195"/>
    </location>
</feature>
<organism evidence="2 3">
    <name type="scientific">Fonsecaea pedrosoi CBS 271.37</name>
    <dbReference type="NCBI Taxonomy" id="1442368"/>
    <lineage>
        <taxon>Eukaryota</taxon>
        <taxon>Fungi</taxon>
        <taxon>Dikarya</taxon>
        <taxon>Ascomycota</taxon>
        <taxon>Pezizomycotina</taxon>
        <taxon>Eurotiomycetes</taxon>
        <taxon>Chaetothyriomycetidae</taxon>
        <taxon>Chaetothyriales</taxon>
        <taxon>Herpotrichiellaceae</taxon>
        <taxon>Fonsecaea</taxon>
    </lineage>
</organism>